<dbReference type="GO" id="GO:0008017">
    <property type="term" value="F:microtubule binding"/>
    <property type="evidence" value="ECO:0007669"/>
    <property type="project" value="TreeGrafter"/>
</dbReference>
<dbReference type="PANTHER" id="PTHR31807">
    <property type="entry name" value="AUGMIN FAMILY MEMBER"/>
    <property type="match status" value="1"/>
</dbReference>
<dbReference type="EMBL" id="CP136896">
    <property type="protein sequence ID" value="WOL15426.1"/>
    <property type="molecule type" value="Genomic_DNA"/>
</dbReference>
<dbReference type="Proteomes" id="UP001327560">
    <property type="component" value="Chromosome 7"/>
</dbReference>
<dbReference type="PANTHER" id="PTHR31807:SF2">
    <property type="entry name" value="PROTEIN SNOWY COTYLEDON 3"/>
    <property type="match status" value="1"/>
</dbReference>
<comment type="similarity">
    <text evidence="1">Belongs to the QWRF family.</text>
</comment>
<dbReference type="GO" id="GO:0051225">
    <property type="term" value="P:spindle assembly"/>
    <property type="evidence" value="ECO:0007669"/>
    <property type="project" value="TreeGrafter"/>
</dbReference>
<proteinExistence type="inferred from homology"/>
<evidence type="ECO:0000313" key="3">
    <source>
        <dbReference type="EMBL" id="WOL15426.1"/>
    </source>
</evidence>
<reference evidence="3 4" key="1">
    <citation type="submission" date="2023-10" db="EMBL/GenBank/DDBJ databases">
        <title>Chromosome-scale genome assembly provides insights into flower coloration mechanisms of Canna indica.</title>
        <authorList>
            <person name="Li C."/>
        </authorList>
    </citation>
    <scope>NUCLEOTIDE SEQUENCE [LARGE SCALE GENOMIC DNA]</scope>
    <source>
        <tissue evidence="3">Flower</tissue>
    </source>
</reference>
<accession>A0AAQ3QJV8</accession>
<feature type="region of interest" description="Disordered" evidence="2">
    <location>
        <begin position="377"/>
        <end position="398"/>
    </location>
</feature>
<evidence type="ECO:0000256" key="2">
    <source>
        <dbReference type="SAM" id="MobiDB-lite"/>
    </source>
</evidence>
<evidence type="ECO:0000313" key="4">
    <source>
        <dbReference type="Proteomes" id="UP001327560"/>
    </source>
</evidence>
<organism evidence="3 4">
    <name type="scientific">Canna indica</name>
    <name type="common">Indian-shot</name>
    <dbReference type="NCBI Taxonomy" id="4628"/>
    <lineage>
        <taxon>Eukaryota</taxon>
        <taxon>Viridiplantae</taxon>
        <taxon>Streptophyta</taxon>
        <taxon>Embryophyta</taxon>
        <taxon>Tracheophyta</taxon>
        <taxon>Spermatophyta</taxon>
        <taxon>Magnoliopsida</taxon>
        <taxon>Liliopsida</taxon>
        <taxon>Zingiberales</taxon>
        <taxon>Cannaceae</taxon>
        <taxon>Canna</taxon>
    </lineage>
</organism>
<protein>
    <submittedName>
        <fullName evidence="3">Protein SNOWY COTYLEDON 3-like</fullName>
    </submittedName>
</protein>
<dbReference type="InterPro" id="IPR007573">
    <property type="entry name" value="QWRF"/>
</dbReference>
<dbReference type="Pfam" id="PF04484">
    <property type="entry name" value="QWRF"/>
    <property type="match status" value="1"/>
</dbReference>
<dbReference type="GO" id="GO:0005880">
    <property type="term" value="C:nuclear microtubule"/>
    <property type="evidence" value="ECO:0007669"/>
    <property type="project" value="TreeGrafter"/>
</dbReference>
<name>A0AAQ3QJV8_9LILI</name>
<feature type="compositionally biased region" description="Low complexity" evidence="2">
    <location>
        <begin position="183"/>
        <end position="198"/>
    </location>
</feature>
<feature type="compositionally biased region" description="Polar residues" evidence="2">
    <location>
        <begin position="199"/>
        <end position="224"/>
    </location>
</feature>
<dbReference type="AlphaFoldDB" id="A0AAQ3QJV8"/>
<keyword evidence="4" id="KW-1185">Reference proteome</keyword>
<feature type="region of interest" description="Disordered" evidence="2">
    <location>
        <begin position="320"/>
        <end position="339"/>
    </location>
</feature>
<feature type="compositionally biased region" description="Low complexity" evidence="2">
    <location>
        <begin position="34"/>
        <end position="47"/>
    </location>
</feature>
<gene>
    <name evidence="3" type="ORF">Cni_G24207</name>
</gene>
<feature type="region of interest" description="Disordered" evidence="2">
    <location>
        <begin position="123"/>
        <end position="250"/>
    </location>
</feature>
<feature type="compositionally biased region" description="Pro residues" evidence="2">
    <location>
        <begin position="139"/>
        <end position="150"/>
    </location>
</feature>
<sequence>MAQELIRRVRSPTVVVAAATPTIASHPRAQKKVSNPCPSPRRCNSPSFTRQPLSLSEKDNAAAPRRPRGKEVASRHLASSFSSSSCSSAAKDGSLSSASAAAPSSKGASFTSSYCSVSIASSSSSTATSTSPWRFHSPLPTPRPSTPPALPQTYIPTRSKSADRTRPAGTTTTHRGAHNPVELSSAARSLRTTTRSLSVSFQGESFSYQTSKTRPVSPSPSNRKSTPERRVPAATPARSSLKSENPRPFDNLHRWPAARNQQFNPLTSSLDCSVGEKDSIFAAVRSLRQYMVRNEVPRRASFDGGDISLAFDTDSFYSASNSGSPDSCNLPPRQPPTPYKTDVPVKLLQEQGRRLGRLPGQLSPSTENLASTKLVPTKKSLMSTASSPGKLSALSPRSMSGFERVRSSPAKGSSPVTLPGNEQSIFGFTANRKRGKNGQSWIEDAHQLRLLYNRYLQWRWVNAQAIECFLVQKLIAERYLCHAWTATTKMHEYVAIKKLKLQTDSWHLKLNSILKGQTTYLEEWSLIHHDHLSTLSGALEILQTITTTLPIVDGAMTDFHEVRNAVGSAVDVMQAIRNFMCTVLPKVEGRSSMMFELAELATRQQALLDECRDIVSTVSAMHVKQCSLLGHLLQMRRPRLVQL</sequence>
<feature type="compositionally biased region" description="Polar residues" evidence="2">
    <location>
        <begin position="380"/>
        <end position="389"/>
    </location>
</feature>
<feature type="compositionally biased region" description="Low complexity" evidence="2">
    <location>
        <begin position="75"/>
        <end position="109"/>
    </location>
</feature>
<feature type="region of interest" description="Disordered" evidence="2">
    <location>
        <begin position="26"/>
        <end position="109"/>
    </location>
</feature>
<evidence type="ECO:0000256" key="1">
    <source>
        <dbReference type="ARBA" id="ARBA00010016"/>
    </source>
</evidence>
<dbReference type="GO" id="GO:0005737">
    <property type="term" value="C:cytoplasm"/>
    <property type="evidence" value="ECO:0007669"/>
    <property type="project" value="TreeGrafter"/>
</dbReference>